<accession>A0ABU6QJ24</accession>
<sequence>MLMGSFHTLTSQGMDHSLSYFTTLKQLAGMLGVDAYRTSSRISRVSSRGTTSGADELA</sequence>
<protein>
    <submittedName>
        <fullName evidence="1">Uncharacterized protein</fullName>
    </submittedName>
</protein>
<keyword evidence="2" id="KW-1185">Reference proteome</keyword>
<proteinExistence type="predicted"/>
<dbReference type="EMBL" id="JASCZI010000339">
    <property type="protein sequence ID" value="MED6111169.1"/>
    <property type="molecule type" value="Genomic_DNA"/>
</dbReference>
<dbReference type="Proteomes" id="UP001341840">
    <property type="component" value="Unassembled WGS sequence"/>
</dbReference>
<gene>
    <name evidence="1" type="ORF">PIB30_049925</name>
</gene>
<name>A0ABU6QJ24_9FABA</name>
<evidence type="ECO:0000313" key="2">
    <source>
        <dbReference type="Proteomes" id="UP001341840"/>
    </source>
</evidence>
<organism evidence="1 2">
    <name type="scientific">Stylosanthes scabra</name>
    <dbReference type="NCBI Taxonomy" id="79078"/>
    <lineage>
        <taxon>Eukaryota</taxon>
        <taxon>Viridiplantae</taxon>
        <taxon>Streptophyta</taxon>
        <taxon>Embryophyta</taxon>
        <taxon>Tracheophyta</taxon>
        <taxon>Spermatophyta</taxon>
        <taxon>Magnoliopsida</taxon>
        <taxon>eudicotyledons</taxon>
        <taxon>Gunneridae</taxon>
        <taxon>Pentapetalae</taxon>
        <taxon>rosids</taxon>
        <taxon>fabids</taxon>
        <taxon>Fabales</taxon>
        <taxon>Fabaceae</taxon>
        <taxon>Papilionoideae</taxon>
        <taxon>50 kb inversion clade</taxon>
        <taxon>dalbergioids sensu lato</taxon>
        <taxon>Dalbergieae</taxon>
        <taxon>Pterocarpus clade</taxon>
        <taxon>Stylosanthes</taxon>
    </lineage>
</organism>
<evidence type="ECO:0000313" key="1">
    <source>
        <dbReference type="EMBL" id="MED6111169.1"/>
    </source>
</evidence>
<comment type="caution">
    <text evidence="1">The sequence shown here is derived from an EMBL/GenBank/DDBJ whole genome shotgun (WGS) entry which is preliminary data.</text>
</comment>
<reference evidence="1 2" key="1">
    <citation type="journal article" date="2023" name="Plants (Basel)">
        <title>Bridging the Gap: Combining Genomics and Transcriptomics Approaches to Understand Stylosanthes scabra, an Orphan Legume from the Brazilian Caatinga.</title>
        <authorList>
            <person name="Ferreira-Neto J.R.C."/>
            <person name="da Silva M.D."/>
            <person name="Binneck E."/>
            <person name="de Melo N.F."/>
            <person name="da Silva R.H."/>
            <person name="de Melo A.L.T.M."/>
            <person name="Pandolfi V."/>
            <person name="Bustamante F.O."/>
            <person name="Brasileiro-Vidal A.C."/>
            <person name="Benko-Iseppon A.M."/>
        </authorList>
    </citation>
    <scope>NUCLEOTIDE SEQUENCE [LARGE SCALE GENOMIC DNA]</scope>
    <source>
        <tissue evidence="1">Leaves</tissue>
    </source>
</reference>